<feature type="region of interest" description="Disordered" evidence="1">
    <location>
        <begin position="28"/>
        <end position="57"/>
    </location>
</feature>
<dbReference type="Proteomes" id="UP000275267">
    <property type="component" value="Unassembled WGS sequence"/>
</dbReference>
<dbReference type="EMBL" id="PQIB02000017">
    <property type="protein sequence ID" value="RLM58177.1"/>
    <property type="molecule type" value="Genomic_DNA"/>
</dbReference>
<evidence type="ECO:0000313" key="2">
    <source>
        <dbReference type="EMBL" id="RLM58177.1"/>
    </source>
</evidence>
<keyword evidence="3" id="KW-1185">Reference proteome</keyword>
<evidence type="ECO:0000313" key="3">
    <source>
        <dbReference type="Proteomes" id="UP000275267"/>
    </source>
</evidence>
<comment type="caution">
    <text evidence="2">The sequence shown here is derived from an EMBL/GenBank/DDBJ whole genome shotgun (WGS) entry which is preliminary data.</text>
</comment>
<feature type="compositionally biased region" description="Basic and acidic residues" evidence="1">
    <location>
        <begin position="42"/>
        <end position="57"/>
    </location>
</feature>
<proteinExistence type="predicted"/>
<protein>
    <submittedName>
        <fullName evidence="2">Uncharacterized protein</fullName>
    </submittedName>
</protein>
<accession>A0A3L6PHC4</accession>
<dbReference type="AlphaFoldDB" id="A0A3L6PHC4"/>
<name>A0A3L6PHC4_PANMI</name>
<gene>
    <name evidence="2" type="ORF">C2845_PM18G05200</name>
</gene>
<evidence type="ECO:0000256" key="1">
    <source>
        <dbReference type="SAM" id="MobiDB-lite"/>
    </source>
</evidence>
<reference evidence="3" key="1">
    <citation type="journal article" date="2019" name="Nat. Commun.">
        <title>The genome of broomcorn millet.</title>
        <authorList>
            <person name="Zou C."/>
            <person name="Miki D."/>
            <person name="Li D."/>
            <person name="Tang Q."/>
            <person name="Xiao L."/>
            <person name="Rajput S."/>
            <person name="Deng P."/>
            <person name="Jia W."/>
            <person name="Huang R."/>
            <person name="Zhang M."/>
            <person name="Sun Y."/>
            <person name="Hu J."/>
            <person name="Fu X."/>
            <person name="Schnable P.S."/>
            <person name="Li F."/>
            <person name="Zhang H."/>
            <person name="Feng B."/>
            <person name="Zhu X."/>
            <person name="Liu R."/>
            <person name="Schnable J.C."/>
            <person name="Zhu J.-K."/>
            <person name="Zhang H."/>
        </authorList>
    </citation>
    <scope>NUCLEOTIDE SEQUENCE [LARGE SCALE GENOMIC DNA]</scope>
</reference>
<organism evidence="2 3">
    <name type="scientific">Panicum miliaceum</name>
    <name type="common">Proso millet</name>
    <name type="synonym">Broomcorn millet</name>
    <dbReference type="NCBI Taxonomy" id="4540"/>
    <lineage>
        <taxon>Eukaryota</taxon>
        <taxon>Viridiplantae</taxon>
        <taxon>Streptophyta</taxon>
        <taxon>Embryophyta</taxon>
        <taxon>Tracheophyta</taxon>
        <taxon>Spermatophyta</taxon>
        <taxon>Magnoliopsida</taxon>
        <taxon>Liliopsida</taxon>
        <taxon>Poales</taxon>
        <taxon>Poaceae</taxon>
        <taxon>PACMAD clade</taxon>
        <taxon>Panicoideae</taxon>
        <taxon>Panicodae</taxon>
        <taxon>Paniceae</taxon>
        <taxon>Panicinae</taxon>
        <taxon>Panicum</taxon>
        <taxon>Panicum sect. Panicum</taxon>
    </lineage>
</organism>
<sequence length="93" mass="10154">MAPTRAPTTTVNMCNELIHFSPEALASESCASPTPLPAEEEDKPKRRVEGGCGHHDSIGSSYHAYHAEGGRKLHTRCASKPEAPRVFMLHLVF</sequence>